<keyword evidence="2" id="KW-1003">Cell membrane</keyword>
<keyword evidence="6 9" id="KW-1133">Transmembrane helix</keyword>
<dbReference type="RefSeq" id="WP_073488245.1">
    <property type="nucleotide sequence ID" value="NZ_FQVN01000010.1"/>
</dbReference>
<feature type="transmembrane region" description="Helical" evidence="9">
    <location>
        <begin position="21"/>
        <end position="44"/>
    </location>
</feature>
<protein>
    <submittedName>
        <fullName evidence="11">Dolichyl-phosphate-mannose-protein mannosyltransferase</fullName>
    </submittedName>
</protein>
<feature type="domain" description="ArnT-like N-terminal" evidence="10">
    <location>
        <begin position="90"/>
        <end position="199"/>
    </location>
</feature>
<keyword evidence="3 11" id="KW-0328">Glycosyltransferase</keyword>
<evidence type="ECO:0000256" key="6">
    <source>
        <dbReference type="ARBA" id="ARBA00022989"/>
    </source>
</evidence>
<dbReference type="OrthoDB" id="9810303at2"/>
<evidence type="ECO:0000259" key="10">
    <source>
        <dbReference type="Pfam" id="PF02366"/>
    </source>
</evidence>
<dbReference type="Pfam" id="PF02366">
    <property type="entry name" value="PMT"/>
    <property type="match status" value="1"/>
</dbReference>
<dbReference type="PANTHER" id="PTHR33908">
    <property type="entry name" value="MANNOSYLTRANSFERASE YKCB-RELATED"/>
    <property type="match status" value="1"/>
</dbReference>
<keyword evidence="12" id="KW-1185">Reference proteome</keyword>
<comment type="subcellular location">
    <subcellularLocation>
        <location evidence="1">Cell membrane</location>
        <topology evidence="1">Multi-pass membrane protein</topology>
    </subcellularLocation>
</comment>
<evidence type="ECO:0000313" key="12">
    <source>
        <dbReference type="Proteomes" id="UP000184501"/>
    </source>
</evidence>
<feature type="transmembrane region" description="Helical" evidence="9">
    <location>
        <begin position="394"/>
        <end position="411"/>
    </location>
</feature>
<dbReference type="EMBL" id="FQVN01000010">
    <property type="protein sequence ID" value="SHG55545.1"/>
    <property type="molecule type" value="Genomic_DNA"/>
</dbReference>
<sequence length="500" mass="54195">MPTPDRPSSRRRLRALASRHWLFGVLFAAGLAVRVLTMCSYWPAFWFLTDSGRYLDASGNLRPASGVNGIGYPALLRLLSPTDSLATVSVLQHLAGLGLGVAIYAFLRRRGVRAWLAALGTAPVLLDSHQVVLEHYVMSDVLFIVLLTSAALLLLWRERPGVLACLVAGVLMSAAVLTRSVGLGVAGILLLVLLVRRAGWKQCGAFALTVAVLVGGYLEWTRQETGKATFSPLQGRYLYSRTAKIADCDRLELTPDQRKLCPSQPLDQRPERGDWYLTFDQNLASYPLSADDFIGGFAKEVIRQQPGDYAWLVLRDTARYLLPGQEVGPAHSCLFGWWVMPVDVRDEGPDLARCKPFLAQPDSFGSAHADPAADQPSALRRALHVYSQRVQTPHLALGLSVLLAVAALVFRPRRPGWRDGLDGFVLVGTGLAMMAASVATSMYEVRYGAPSVVLMAVGGALAAHRLITAGSRSAERVPSPTDEDSGSDRAAPNKVDVETS</sequence>
<evidence type="ECO:0000256" key="7">
    <source>
        <dbReference type="ARBA" id="ARBA00023136"/>
    </source>
</evidence>
<evidence type="ECO:0000313" key="11">
    <source>
        <dbReference type="EMBL" id="SHG55545.1"/>
    </source>
</evidence>
<feature type="transmembrane region" description="Helical" evidence="9">
    <location>
        <begin position="161"/>
        <end position="194"/>
    </location>
</feature>
<feature type="transmembrane region" description="Helical" evidence="9">
    <location>
        <begin position="423"/>
        <end position="443"/>
    </location>
</feature>
<dbReference type="GO" id="GO:0005886">
    <property type="term" value="C:plasma membrane"/>
    <property type="evidence" value="ECO:0007669"/>
    <property type="project" value="UniProtKB-SubCell"/>
</dbReference>
<keyword evidence="5 9" id="KW-0812">Transmembrane</keyword>
<evidence type="ECO:0000256" key="2">
    <source>
        <dbReference type="ARBA" id="ARBA00022475"/>
    </source>
</evidence>
<dbReference type="GO" id="GO:0000030">
    <property type="term" value="F:mannosyltransferase activity"/>
    <property type="evidence" value="ECO:0007669"/>
    <property type="project" value="InterPro"/>
</dbReference>
<dbReference type="InterPro" id="IPR003342">
    <property type="entry name" value="ArnT-like_N"/>
</dbReference>
<dbReference type="GO" id="GO:0006493">
    <property type="term" value="P:protein O-linked glycosylation"/>
    <property type="evidence" value="ECO:0007669"/>
    <property type="project" value="InterPro"/>
</dbReference>
<evidence type="ECO:0000256" key="9">
    <source>
        <dbReference type="SAM" id="Phobius"/>
    </source>
</evidence>
<dbReference type="AlphaFoldDB" id="A0A1M5KS30"/>
<dbReference type="InterPro" id="IPR050297">
    <property type="entry name" value="LipidA_mod_glycosyltrf_83"/>
</dbReference>
<evidence type="ECO:0000256" key="1">
    <source>
        <dbReference type="ARBA" id="ARBA00004651"/>
    </source>
</evidence>
<dbReference type="GO" id="GO:0016763">
    <property type="term" value="F:pentosyltransferase activity"/>
    <property type="evidence" value="ECO:0007669"/>
    <property type="project" value="TreeGrafter"/>
</dbReference>
<feature type="transmembrane region" description="Helical" evidence="9">
    <location>
        <begin position="136"/>
        <end position="155"/>
    </location>
</feature>
<name>A0A1M5KS30_STRHI</name>
<feature type="transmembrane region" description="Helical" evidence="9">
    <location>
        <begin position="85"/>
        <end position="107"/>
    </location>
</feature>
<accession>A0A1M5KS30</accession>
<proteinExistence type="predicted"/>
<reference evidence="11 12" key="1">
    <citation type="submission" date="2016-11" db="EMBL/GenBank/DDBJ databases">
        <authorList>
            <person name="Jaros S."/>
            <person name="Januszkiewicz K."/>
            <person name="Wedrychowicz H."/>
        </authorList>
    </citation>
    <scope>NUCLEOTIDE SEQUENCE [LARGE SCALE GENOMIC DNA]</scope>
    <source>
        <strain evidence="11 12">DSM 44523</strain>
    </source>
</reference>
<organism evidence="11 12">
    <name type="scientific">Streptoalloteichus hindustanus</name>
    <dbReference type="NCBI Taxonomy" id="2017"/>
    <lineage>
        <taxon>Bacteria</taxon>
        <taxon>Bacillati</taxon>
        <taxon>Actinomycetota</taxon>
        <taxon>Actinomycetes</taxon>
        <taxon>Pseudonocardiales</taxon>
        <taxon>Pseudonocardiaceae</taxon>
        <taxon>Streptoalloteichus</taxon>
    </lineage>
</organism>
<dbReference type="STRING" id="2017.SAMN05444320_11029"/>
<keyword evidence="7 9" id="KW-0472">Membrane</keyword>
<evidence type="ECO:0000256" key="5">
    <source>
        <dbReference type="ARBA" id="ARBA00022692"/>
    </source>
</evidence>
<evidence type="ECO:0000256" key="3">
    <source>
        <dbReference type="ARBA" id="ARBA00022676"/>
    </source>
</evidence>
<dbReference type="Proteomes" id="UP000184501">
    <property type="component" value="Unassembled WGS sequence"/>
</dbReference>
<feature type="region of interest" description="Disordered" evidence="8">
    <location>
        <begin position="471"/>
        <end position="500"/>
    </location>
</feature>
<evidence type="ECO:0000256" key="8">
    <source>
        <dbReference type="SAM" id="MobiDB-lite"/>
    </source>
</evidence>
<keyword evidence="4 11" id="KW-0808">Transferase</keyword>
<evidence type="ECO:0000256" key="4">
    <source>
        <dbReference type="ARBA" id="ARBA00022679"/>
    </source>
</evidence>
<dbReference type="GO" id="GO:0009103">
    <property type="term" value="P:lipopolysaccharide biosynthetic process"/>
    <property type="evidence" value="ECO:0007669"/>
    <property type="project" value="UniProtKB-ARBA"/>
</dbReference>
<gene>
    <name evidence="11" type="ORF">SAMN05444320_11029</name>
</gene>
<dbReference type="PANTHER" id="PTHR33908:SF11">
    <property type="entry name" value="MEMBRANE PROTEIN"/>
    <property type="match status" value="1"/>
</dbReference>
<feature type="transmembrane region" description="Helical" evidence="9">
    <location>
        <begin position="203"/>
        <end position="220"/>
    </location>
</feature>